<evidence type="ECO:0000313" key="2">
    <source>
        <dbReference type="EMBL" id="OCF53315.1"/>
    </source>
</evidence>
<feature type="transmembrane region" description="Helical" evidence="1">
    <location>
        <begin position="21"/>
        <end position="43"/>
    </location>
</feature>
<dbReference type="EMBL" id="KI894007">
    <property type="protein sequence ID" value="OCF53315.1"/>
    <property type="molecule type" value="Genomic_DNA"/>
</dbReference>
<reference evidence="2" key="1">
    <citation type="submission" date="2013-07" db="EMBL/GenBank/DDBJ databases">
        <title>The Genome Sequence of Cryptococcus pinus CBS10737.</title>
        <authorList>
            <consortium name="The Broad Institute Genome Sequencing Platform"/>
            <person name="Cuomo C."/>
            <person name="Litvintseva A."/>
            <person name="Chen Y."/>
            <person name="Heitman J."/>
            <person name="Sun S."/>
            <person name="Springer D."/>
            <person name="Dromer F."/>
            <person name="Young S.K."/>
            <person name="Zeng Q."/>
            <person name="Gargeya S."/>
            <person name="Fitzgerald M."/>
            <person name="Abouelleil A."/>
            <person name="Alvarado L."/>
            <person name="Berlin A.M."/>
            <person name="Chapman S.B."/>
            <person name="Dewar J."/>
            <person name="Goldberg J."/>
            <person name="Griggs A."/>
            <person name="Gujja S."/>
            <person name="Hansen M."/>
            <person name="Howarth C."/>
            <person name="Imamovic A."/>
            <person name="Larimer J."/>
            <person name="McCowan C."/>
            <person name="Murphy C."/>
            <person name="Pearson M."/>
            <person name="Priest M."/>
            <person name="Roberts A."/>
            <person name="Saif S."/>
            <person name="Shea T."/>
            <person name="Sykes S."/>
            <person name="Wortman J."/>
            <person name="Nusbaum C."/>
            <person name="Birren B."/>
        </authorList>
    </citation>
    <scope>NUCLEOTIDE SEQUENCE [LARGE SCALE GENOMIC DNA]</scope>
    <source>
        <strain evidence="2">CBS 10737</strain>
    </source>
</reference>
<proteinExistence type="predicted"/>
<organism evidence="2">
    <name type="scientific">Kwoniella pini CBS 10737</name>
    <dbReference type="NCBI Taxonomy" id="1296096"/>
    <lineage>
        <taxon>Eukaryota</taxon>
        <taxon>Fungi</taxon>
        <taxon>Dikarya</taxon>
        <taxon>Basidiomycota</taxon>
        <taxon>Agaricomycotina</taxon>
        <taxon>Tremellomycetes</taxon>
        <taxon>Tremellales</taxon>
        <taxon>Cryptococcaceae</taxon>
        <taxon>Kwoniella</taxon>
    </lineage>
</organism>
<accession>A0A1B9ICE2</accession>
<reference evidence="2" key="2">
    <citation type="submission" date="2016-07" db="EMBL/GenBank/DDBJ databases">
        <title>Evolution of pathogenesis and genome organization in the Tremellales.</title>
        <authorList>
            <person name="Cuomo C."/>
            <person name="Litvintseva A."/>
            <person name="Heitman J."/>
            <person name="Chen Y."/>
            <person name="Sun S."/>
            <person name="Springer D."/>
            <person name="Dromer F."/>
            <person name="Young S."/>
            <person name="Zeng Q."/>
            <person name="Chapman S."/>
            <person name="Gujja S."/>
            <person name="Saif S."/>
            <person name="Birren B."/>
        </authorList>
    </citation>
    <scope>NUCLEOTIDE SEQUENCE</scope>
    <source>
        <strain evidence="2">CBS 10737</strain>
    </source>
</reference>
<gene>
    <name evidence="2" type="ORF">I206_00616</name>
</gene>
<feature type="transmembrane region" description="Helical" evidence="1">
    <location>
        <begin position="89"/>
        <end position="112"/>
    </location>
</feature>
<evidence type="ECO:0000256" key="1">
    <source>
        <dbReference type="SAM" id="Phobius"/>
    </source>
</evidence>
<dbReference type="AlphaFoldDB" id="A0A1B9ICE2"/>
<sequence length="257" mass="29596">MATSFVGRGMWPKIWLWICKGWVYIVAVGCLIMNLIVWIIIFIENTKCYTEKMDQYLGNDQRVYDRIDGDPNARYVANTNIPKHLGGPVFAAAFDVAMWMFILIAICADLFWRIPFCRRILGKFIIFKFISFSKLSLANYEFALLKESMWTNGLYYSPEQKFIDIEFFFLVASAFLKIFIVVATGSQTYTGLYPKQDQPQLDTPLFCLYATLCLAISIPFTIIALFYILHGMKMKEYKDELAAAEAAAKEKKKKESA</sequence>
<feature type="transmembrane region" description="Helical" evidence="1">
    <location>
        <begin position="206"/>
        <end position="229"/>
    </location>
</feature>
<keyword evidence="1" id="KW-0812">Transmembrane</keyword>
<dbReference type="OrthoDB" id="2585966at2759"/>
<keyword evidence="1" id="KW-0472">Membrane</keyword>
<feature type="transmembrane region" description="Helical" evidence="1">
    <location>
        <begin position="165"/>
        <end position="185"/>
    </location>
</feature>
<protein>
    <submittedName>
        <fullName evidence="2">Uncharacterized protein</fullName>
    </submittedName>
</protein>
<keyword evidence="1" id="KW-1133">Transmembrane helix</keyword>
<name>A0A1B9ICE2_9TREE</name>